<dbReference type="PANTHER" id="PTHR12526:SF637">
    <property type="entry name" value="GLYCOSYLTRANSFERASE EPSF-RELATED"/>
    <property type="match status" value="1"/>
</dbReference>
<dbReference type="SUPFAM" id="SSF53756">
    <property type="entry name" value="UDP-Glycosyltransferase/glycogen phosphorylase"/>
    <property type="match status" value="1"/>
</dbReference>
<gene>
    <name evidence="1" type="ORF">OU419_09455</name>
</gene>
<keyword evidence="2" id="KW-1185">Reference proteome</keyword>
<protein>
    <submittedName>
        <fullName evidence="1">Glycosyltransferase family 4 protein</fullName>
    </submittedName>
</protein>
<organism evidence="1 2">
    <name type="scientific">Pseudomonas triclosanedens</name>
    <dbReference type="NCBI Taxonomy" id="2961893"/>
    <lineage>
        <taxon>Bacteria</taxon>
        <taxon>Pseudomonadati</taxon>
        <taxon>Pseudomonadota</taxon>
        <taxon>Gammaproteobacteria</taxon>
        <taxon>Pseudomonadales</taxon>
        <taxon>Pseudomonadaceae</taxon>
        <taxon>Pseudomonas</taxon>
    </lineage>
</organism>
<dbReference type="Pfam" id="PF13692">
    <property type="entry name" value="Glyco_trans_1_4"/>
    <property type="match status" value="1"/>
</dbReference>
<dbReference type="PANTHER" id="PTHR12526">
    <property type="entry name" value="GLYCOSYLTRANSFERASE"/>
    <property type="match status" value="1"/>
</dbReference>
<evidence type="ECO:0000313" key="1">
    <source>
        <dbReference type="EMBL" id="WAI51454.1"/>
    </source>
</evidence>
<evidence type="ECO:0000313" key="2">
    <source>
        <dbReference type="Proteomes" id="UP001163624"/>
    </source>
</evidence>
<dbReference type="Gene3D" id="3.40.50.2000">
    <property type="entry name" value="Glycogen Phosphorylase B"/>
    <property type="match status" value="1"/>
</dbReference>
<dbReference type="EMBL" id="CP113432">
    <property type="protein sequence ID" value="WAI51454.1"/>
    <property type="molecule type" value="Genomic_DNA"/>
</dbReference>
<reference evidence="1" key="1">
    <citation type="submission" date="2022-11" db="EMBL/GenBank/DDBJ databases">
        <title>Pseudomonas triclosanedens sp. nov., a triclosan degrader isolated from activated sludge.</title>
        <authorList>
            <person name="Yin Y."/>
            <person name="Lu Z."/>
        </authorList>
    </citation>
    <scope>NUCLEOTIDE SEQUENCE</scope>
    <source>
        <strain evidence="1">ZM23</strain>
    </source>
</reference>
<proteinExistence type="predicted"/>
<dbReference type="Proteomes" id="UP001163624">
    <property type="component" value="Chromosome"/>
</dbReference>
<accession>A0ABY7A2K8</accession>
<sequence length="483" mass="55130">MEFKRWLTRVARRNYYRGIRFLRNYLTEQQMQHFVLLCDRLKYRWFPELYPSISSAALGALHNPAKVPDWIIDEMRALAHIEPAIYPTPEVLAKFHTWSSPEDTYAAHLYQDMLDDFVTFEPDIIFLAPHMMRGGSDLGTLHHVQLCVARGLRVTVVLTRDVVSPWSHRFPQQVRVVEFGQLSRQASDDDRRLVLLRLLLQSPATTLHLINSHLGWQLFESFGKPLRSSGKRLFASLYCDDLDRYGVRCGYATEFLPKVWKHLDGVISDNTAFIDALRWRDGMPSELMHTVYFPVCIEVRRTSTVGRKVLWASRLVSQKRPSLLLEIARRMPDVQFEVYGESDADDCGVVERLGQLPNVCLHGRYDDFSKIAADDDYALFLYTSAYDGLPNVLLEATASGLPVVAAVVGGIGELIDSSRGFPLEPEAGALAFVEVIRHVLTNPDEASEKVKHAQALLVARHGYQAFLQQMEQLPGYWPCPRRE</sequence>
<name>A0ABY7A2K8_9PSED</name>
<dbReference type="CDD" id="cd03801">
    <property type="entry name" value="GT4_PimA-like"/>
    <property type="match status" value="1"/>
</dbReference>
<dbReference type="RefSeq" id="WP_254471914.1">
    <property type="nucleotide sequence ID" value="NZ_CP113432.1"/>
</dbReference>